<protein>
    <recommendedName>
        <fullName evidence="3">Lipoprotein</fullName>
    </recommendedName>
</protein>
<evidence type="ECO:0000313" key="1">
    <source>
        <dbReference type="EMBL" id="ALJ92285.1"/>
    </source>
</evidence>
<evidence type="ECO:0000313" key="2">
    <source>
        <dbReference type="Proteomes" id="UP000058660"/>
    </source>
</evidence>
<evidence type="ECO:0008006" key="3">
    <source>
        <dbReference type="Google" id="ProtNLM"/>
    </source>
</evidence>
<gene>
    <name evidence="1" type="ORF">TO73_2756</name>
</gene>
<organism evidence="1 2">
    <name type="scientific">Thermus aquaticus (strain ATCC BAA-2747 / Y51MC23)</name>
    <dbReference type="NCBI Taxonomy" id="498848"/>
    <lineage>
        <taxon>Bacteria</taxon>
        <taxon>Thermotogati</taxon>
        <taxon>Deinococcota</taxon>
        <taxon>Deinococci</taxon>
        <taxon>Thermales</taxon>
        <taxon>Thermaceae</taxon>
        <taxon>Thermus</taxon>
    </lineage>
</organism>
<dbReference type="Proteomes" id="UP000058660">
    <property type="component" value="Plasmid pTA69"/>
</dbReference>
<reference evidence="2" key="1">
    <citation type="journal article" date="2015" name="PLoS ONE">
        <title>Complete Genome Sequence of Thermus aquaticus Y51MC23.</title>
        <authorList>
            <person name="Brumm P.J."/>
            <person name="Monsma S."/>
            <person name="Keough B."/>
            <person name="Jasinovica S."/>
            <person name="Ferguson E."/>
            <person name="Schoenfeld T."/>
            <person name="Lodes M."/>
            <person name="Mead D.A."/>
        </authorList>
    </citation>
    <scope>NUCLEOTIDE SEQUENCE [LARGE SCALE GENOMIC DNA]</scope>
    <source>
        <strain evidence="2">BAA-2747 / Y51MC23</strain>
    </source>
</reference>
<sequence>MSLEEEDVGMRKALLLLALGLAACNQGLPGSGEEGGFQLLNADELRMTIRYGDGTPFEGRLRVLEAEAPVVGGTVYLPLRTQTPREPDPYDLLCLGGGAFYVDLSPSAPSPRGGLYRADGSQARLLMYPKALPYRVPDHLWYLVHVEEAVVKGGLQECPYLPRAAQYDLELSPGWNLVYYEPEDPGVHRAWVYGRKEAYWKVWAR</sequence>
<dbReference type="EMBL" id="CP010825">
    <property type="protein sequence ID" value="ALJ92285.1"/>
    <property type="molecule type" value="Genomic_DNA"/>
</dbReference>
<geneLocation type="plasmid" evidence="1 2">
    <name>pTA69</name>
</geneLocation>
<keyword evidence="1" id="KW-0614">Plasmid</keyword>
<proteinExistence type="predicted"/>
<name>A0ABM5VQ23_THEA5</name>
<keyword evidence="2" id="KW-1185">Reference proteome</keyword>
<accession>A0ABM5VQ23</accession>